<dbReference type="RefSeq" id="WP_349230796.1">
    <property type="nucleotide sequence ID" value="NZ_JBBMFK010000002.1"/>
</dbReference>
<dbReference type="InterPro" id="IPR041025">
    <property type="entry name" value="HNH_repeat"/>
</dbReference>
<evidence type="ECO:0000313" key="1">
    <source>
        <dbReference type="EMBL" id="MEQ2442174.1"/>
    </source>
</evidence>
<protein>
    <submittedName>
        <fullName evidence="1">Uncharacterized protein</fullName>
    </submittedName>
</protein>
<reference evidence="1 2" key="1">
    <citation type="submission" date="2024-03" db="EMBL/GenBank/DDBJ databases">
        <title>Human intestinal bacterial collection.</title>
        <authorList>
            <person name="Pauvert C."/>
            <person name="Hitch T.C.A."/>
            <person name="Clavel T."/>
        </authorList>
    </citation>
    <scope>NUCLEOTIDE SEQUENCE [LARGE SCALE GENOMIC DNA]</scope>
    <source>
        <strain evidence="1 2">CLA-AP-H29</strain>
    </source>
</reference>
<dbReference type="Pfam" id="PF18780">
    <property type="entry name" value="HNH_repeat"/>
    <property type="match status" value="4"/>
</dbReference>
<gene>
    <name evidence="1" type="ORF">WMO64_01670</name>
</gene>
<dbReference type="Proteomes" id="UP001464378">
    <property type="component" value="Unassembled WGS sequence"/>
</dbReference>
<proteinExistence type="predicted"/>
<keyword evidence="2" id="KW-1185">Reference proteome</keyword>
<dbReference type="EMBL" id="JBBMFK010000002">
    <property type="protein sequence ID" value="MEQ2442174.1"/>
    <property type="molecule type" value="Genomic_DNA"/>
</dbReference>
<name>A0ABV1E4D8_9FIRM</name>
<comment type="caution">
    <text evidence="1">The sequence shown here is derived from an EMBL/GenBank/DDBJ whole genome shotgun (WGS) entry which is preliminary data.</text>
</comment>
<organism evidence="1 2">
    <name type="scientific">Pseudoflavonifractor intestinihominis</name>
    <dbReference type="NCBI Taxonomy" id="3133171"/>
    <lineage>
        <taxon>Bacteria</taxon>
        <taxon>Bacillati</taxon>
        <taxon>Bacillota</taxon>
        <taxon>Clostridia</taxon>
        <taxon>Eubacteriales</taxon>
        <taxon>Oscillospiraceae</taxon>
        <taxon>Pseudoflavonifractor</taxon>
    </lineage>
</organism>
<sequence>MEKHNSMDGRKARLMDLFLQEGPLSPAEEALCGGWTLDREEGAELCAAFTDEELLGLLRETAERLGHSPAQGEVHWLLKDYLRSRFRNWPGALRAAGLSRAAGQGGLPPERAAQQEREVRQLLDKVAAAAKALGRLPHPSDLPEVGRRLSKRYQTWNQVLAAASADQAVAAGLRKFDDLSPADRQQLDRLGALAQRLNRAPLRSEVDPELRSALVRRFGSWRNALYQIGLEPVQRITPFVNAPLTRGQDRARAAHRGDLYDCHYRLLRPDRETAADLAFLRQLADRLGRPPRRREVPPEIRRRLQEACGSWSNALFQLGLEG</sequence>
<evidence type="ECO:0000313" key="2">
    <source>
        <dbReference type="Proteomes" id="UP001464378"/>
    </source>
</evidence>
<accession>A0ABV1E4D8</accession>